<keyword evidence="3" id="KW-1185">Reference proteome</keyword>
<protein>
    <submittedName>
        <fullName evidence="2">Uncharacterized protein</fullName>
    </submittedName>
</protein>
<comment type="caution">
    <text evidence="2">The sequence shown here is derived from an EMBL/GenBank/DDBJ whole genome shotgun (WGS) entry which is preliminary data.</text>
</comment>
<reference evidence="2 3" key="1">
    <citation type="journal article" date="2019" name="G3 (Bethesda)">
        <title>Sequencing of a Wild Apple (Malus baccata) Genome Unravels the Differences Between Cultivated and Wild Apple Species Regarding Disease Resistance and Cold Tolerance.</title>
        <authorList>
            <person name="Chen X."/>
        </authorList>
    </citation>
    <scope>NUCLEOTIDE SEQUENCE [LARGE SCALE GENOMIC DNA]</scope>
    <source>
        <strain evidence="3">cv. Shandingzi</strain>
        <tissue evidence="2">Leaves</tissue>
    </source>
</reference>
<feature type="region of interest" description="Disordered" evidence="1">
    <location>
        <begin position="192"/>
        <end position="221"/>
    </location>
</feature>
<feature type="region of interest" description="Disordered" evidence="1">
    <location>
        <begin position="128"/>
        <end position="148"/>
    </location>
</feature>
<evidence type="ECO:0000256" key="1">
    <source>
        <dbReference type="SAM" id="MobiDB-lite"/>
    </source>
</evidence>
<gene>
    <name evidence="2" type="ORF">C1H46_002065</name>
</gene>
<dbReference type="Proteomes" id="UP000315295">
    <property type="component" value="Unassembled WGS sequence"/>
</dbReference>
<dbReference type="AlphaFoldDB" id="A0A540NN04"/>
<sequence length="261" mass="28516">MLNIISLSGLMEGYIVRKGRPASDLFASSWESTMIVGLFAGRTPLPKFSDIRTASQYPNHVKPKSSHPTCSNNVIKRPEGNRTAIGASAKSFTDAVLALPAFVTVGNEAGRSRIQKLHFQKNGDSLWADGSQNSQVSSLENQVNDPGFDVSLSQVKSMESQVKDPGDKVLSSQVESLQSLVKYPEADVSLSSQNESLQSQVKDPEADVSPSSQVKSSENQLENKIGSLQATMDKLKQEKLWEKVELMREVDLLMVNLTKCS</sequence>
<feature type="compositionally biased region" description="Polar residues" evidence="1">
    <location>
        <begin position="209"/>
        <end position="221"/>
    </location>
</feature>
<proteinExistence type="predicted"/>
<evidence type="ECO:0000313" key="3">
    <source>
        <dbReference type="Proteomes" id="UP000315295"/>
    </source>
</evidence>
<organism evidence="2 3">
    <name type="scientific">Malus baccata</name>
    <name type="common">Siberian crab apple</name>
    <name type="synonym">Pyrus baccata</name>
    <dbReference type="NCBI Taxonomy" id="106549"/>
    <lineage>
        <taxon>Eukaryota</taxon>
        <taxon>Viridiplantae</taxon>
        <taxon>Streptophyta</taxon>
        <taxon>Embryophyta</taxon>
        <taxon>Tracheophyta</taxon>
        <taxon>Spermatophyta</taxon>
        <taxon>Magnoliopsida</taxon>
        <taxon>eudicotyledons</taxon>
        <taxon>Gunneridae</taxon>
        <taxon>Pentapetalae</taxon>
        <taxon>rosids</taxon>
        <taxon>fabids</taxon>
        <taxon>Rosales</taxon>
        <taxon>Rosaceae</taxon>
        <taxon>Amygdaloideae</taxon>
        <taxon>Maleae</taxon>
        <taxon>Malus</taxon>
    </lineage>
</organism>
<accession>A0A540NN04</accession>
<dbReference type="EMBL" id="VIEB01000020">
    <property type="protein sequence ID" value="TQE12412.1"/>
    <property type="molecule type" value="Genomic_DNA"/>
</dbReference>
<evidence type="ECO:0000313" key="2">
    <source>
        <dbReference type="EMBL" id="TQE12412.1"/>
    </source>
</evidence>
<feature type="compositionally biased region" description="Polar residues" evidence="1">
    <location>
        <begin position="130"/>
        <end position="144"/>
    </location>
</feature>
<name>A0A540NN04_MALBA</name>